<evidence type="ECO:0000256" key="6">
    <source>
        <dbReference type="SAM" id="SignalP"/>
    </source>
</evidence>
<dbReference type="PANTHER" id="PTHR34001">
    <property type="entry name" value="BLL7405 PROTEIN"/>
    <property type="match status" value="1"/>
</dbReference>
<comment type="caution">
    <text evidence="8">The sequence shown here is derived from an EMBL/GenBank/DDBJ whole genome shotgun (WGS) entry which is preliminary data.</text>
</comment>
<gene>
    <name evidence="8" type="ORF">ACFOEX_08930</name>
</gene>
<keyword evidence="4" id="KW-0998">Cell outer membrane</keyword>
<dbReference type="RefSeq" id="WP_376832396.1">
    <property type="nucleotide sequence ID" value="NZ_JBHLWR010000006.1"/>
</dbReference>
<feature type="domain" description="Outer membrane protein beta-barrel" evidence="7">
    <location>
        <begin position="41"/>
        <end position="283"/>
    </location>
</feature>
<reference evidence="9" key="1">
    <citation type="journal article" date="2019" name="Int. J. Syst. Evol. Microbiol.">
        <title>The Global Catalogue of Microorganisms (GCM) 10K type strain sequencing project: providing services to taxonomists for standard genome sequencing and annotation.</title>
        <authorList>
            <consortium name="The Broad Institute Genomics Platform"/>
            <consortium name="The Broad Institute Genome Sequencing Center for Infectious Disease"/>
            <person name="Wu L."/>
            <person name="Ma J."/>
        </authorList>
    </citation>
    <scope>NUCLEOTIDE SEQUENCE [LARGE SCALE GENOMIC DNA]</scope>
    <source>
        <strain evidence="9">CCM 7941</strain>
    </source>
</reference>
<comment type="subcellular location">
    <subcellularLocation>
        <location evidence="1">Cell outer membrane</location>
    </subcellularLocation>
</comment>
<feature type="signal peptide" evidence="6">
    <location>
        <begin position="1"/>
        <end position="20"/>
    </location>
</feature>
<dbReference type="PANTHER" id="PTHR34001:SF3">
    <property type="entry name" value="BLL7405 PROTEIN"/>
    <property type="match status" value="1"/>
</dbReference>
<dbReference type="Pfam" id="PF13505">
    <property type="entry name" value="OMP_b-brl"/>
    <property type="match status" value="1"/>
</dbReference>
<comment type="similarity">
    <text evidence="5">Belongs to the Omp25/RopB family.</text>
</comment>
<proteinExistence type="inferred from homology"/>
<keyword evidence="3" id="KW-0472">Membrane</keyword>
<evidence type="ECO:0000313" key="9">
    <source>
        <dbReference type="Proteomes" id="UP001595536"/>
    </source>
</evidence>
<evidence type="ECO:0000256" key="2">
    <source>
        <dbReference type="ARBA" id="ARBA00022729"/>
    </source>
</evidence>
<evidence type="ECO:0000256" key="3">
    <source>
        <dbReference type="ARBA" id="ARBA00023136"/>
    </source>
</evidence>
<dbReference type="InterPro" id="IPR011250">
    <property type="entry name" value="OMP/PagP_B-barrel"/>
</dbReference>
<evidence type="ECO:0000256" key="5">
    <source>
        <dbReference type="ARBA" id="ARBA00038306"/>
    </source>
</evidence>
<dbReference type="SUPFAM" id="SSF56925">
    <property type="entry name" value="OMPA-like"/>
    <property type="match status" value="1"/>
</dbReference>
<evidence type="ECO:0000313" key="8">
    <source>
        <dbReference type="EMBL" id="MFC3266475.1"/>
    </source>
</evidence>
<feature type="chain" id="PRO_5046752038" evidence="6">
    <location>
        <begin position="21"/>
        <end position="283"/>
    </location>
</feature>
<keyword evidence="9" id="KW-1185">Reference proteome</keyword>
<protein>
    <submittedName>
        <fullName evidence="8">Outer membrane protein</fullName>
    </submittedName>
</protein>
<evidence type="ECO:0000256" key="1">
    <source>
        <dbReference type="ARBA" id="ARBA00004442"/>
    </source>
</evidence>
<keyword evidence="2 6" id="KW-0732">Signal</keyword>
<evidence type="ECO:0000256" key="4">
    <source>
        <dbReference type="ARBA" id="ARBA00023237"/>
    </source>
</evidence>
<accession>A0ABV7LEW8</accession>
<dbReference type="InterPro" id="IPR027385">
    <property type="entry name" value="Beta-barrel_OMP"/>
</dbReference>
<dbReference type="InterPro" id="IPR051692">
    <property type="entry name" value="OMP-like"/>
</dbReference>
<dbReference type="EMBL" id="JBHRUV010000043">
    <property type="protein sequence ID" value="MFC3266475.1"/>
    <property type="molecule type" value="Genomic_DNA"/>
</dbReference>
<dbReference type="Proteomes" id="UP001595536">
    <property type="component" value="Unassembled WGS sequence"/>
</dbReference>
<dbReference type="Gene3D" id="2.40.160.20">
    <property type="match status" value="1"/>
</dbReference>
<sequence length="283" mass="30290">MKHFLFSVATFGLAVNAALAADLPSRKEAPVAPAPVAPLFSWTGFYAGVHGGYATRPPQIEAFSLTPDGSRTPVPLDSALDTWRREGKGGLVGGAQAGYNYQIGALVLGVEGDLTYAGLQSRADGGQQWWMSERQRLVGFLPWPTVHTRRFQEREASARSTLDWYGTARARIGFTPAERLLVYGTGGFAFGKVTTSASYVSATDGSSVERIGGASASGYSTGWVVGAGAEYALTDSLSVKAEYNYLVLSPAVRTIRSDGNDGRLAVRSRPAFQVFRAGLNYRF</sequence>
<name>A0ABV7LEW8_9HYPH</name>
<organism evidence="8 9">
    <name type="scientific">Camelimonas abortus</name>
    <dbReference type="NCBI Taxonomy" id="1017184"/>
    <lineage>
        <taxon>Bacteria</taxon>
        <taxon>Pseudomonadati</taxon>
        <taxon>Pseudomonadota</taxon>
        <taxon>Alphaproteobacteria</taxon>
        <taxon>Hyphomicrobiales</taxon>
        <taxon>Chelatococcaceae</taxon>
        <taxon>Camelimonas</taxon>
    </lineage>
</organism>
<evidence type="ECO:0000259" key="7">
    <source>
        <dbReference type="Pfam" id="PF13505"/>
    </source>
</evidence>